<dbReference type="AlphaFoldDB" id="A0A147BL58"/>
<reference evidence="1" key="1">
    <citation type="journal article" date="2018" name="PLoS Negl. Trop. Dis.">
        <title>Sialome diversity of ticks revealed by RNAseq of single tick salivary glands.</title>
        <authorList>
            <person name="Perner J."/>
            <person name="Kropackova S."/>
            <person name="Kopacek P."/>
            <person name="Ribeiro J.M."/>
        </authorList>
    </citation>
    <scope>NUCLEOTIDE SEQUENCE</scope>
    <source>
        <strain evidence="1">Siblings of single egg batch collected in Ceske Budejovice</strain>
        <tissue evidence="1">Salivary glands</tissue>
    </source>
</reference>
<name>A0A147BL58_IXORI</name>
<evidence type="ECO:0000313" key="1">
    <source>
        <dbReference type="EMBL" id="JAR91441.1"/>
    </source>
</evidence>
<sequence length="219" mass="24590">MGRSFLLQVGRLLAAGFSEKTLADVADRLKRKFRGLPQKAHERPKGRPAIIPYLHAVSHNLKKVAGRFNVPVVFTAPSKLSSLCKRINYPHRDREECTKKHRNKFLDCSTCVVYDIPLSCGRSYVGQTGRCVNERAREHASAVKQTPSGHLAVHCARCPCTPMFTNTAILGRHSEKTTREVHEAFIIKTRGVDKCVSEPSVALLDKEILFLEREWGGRT</sequence>
<dbReference type="EMBL" id="GEGO01003963">
    <property type="protein sequence ID" value="JAR91441.1"/>
    <property type="molecule type" value="Transcribed_RNA"/>
</dbReference>
<accession>A0A147BL58</accession>
<proteinExistence type="predicted"/>
<protein>
    <submittedName>
        <fullName evidence="1">Putative tick transposon</fullName>
    </submittedName>
</protein>
<organism evidence="1">
    <name type="scientific">Ixodes ricinus</name>
    <name type="common">Common tick</name>
    <name type="synonym">Acarus ricinus</name>
    <dbReference type="NCBI Taxonomy" id="34613"/>
    <lineage>
        <taxon>Eukaryota</taxon>
        <taxon>Metazoa</taxon>
        <taxon>Ecdysozoa</taxon>
        <taxon>Arthropoda</taxon>
        <taxon>Chelicerata</taxon>
        <taxon>Arachnida</taxon>
        <taxon>Acari</taxon>
        <taxon>Parasitiformes</taxon>
        <taxon>Ixodida</taxon>
        <taxon>Ixodoidea</taxon>
        <taxon>Ixodidae</taxon>
        <taxon>Ixodinae</taxon>
        <taxon>Ixodes</taxon>
    </lineage>
</organism>